<dbReference type="GO" id="GO:0012505">
    <property type="term" value="C:endomembrane system"/>
    <property type="evidence" value="ECO:0007669"/>
    <property type="project" value="UniProtKB-SubCell"/>
</dbReference>
<dbReference type="InterPro" id="IPR009606">
    <property type="entry name" value="DEAL/Modifying_wall_lignin1/2"/>
</dbReference>
<protein>
    <submittedName>
        <fullName evidence="8">Uncharacterized protein</fullName>
    </submittedName>
</protein>
<evidence type="ECO:0000313" key="9">
    <source>
        <dbReference type="Proteomes" id="UP001229421"/>
    </source>
</evidence>
<evidence type="ECO:0000256" key="4">
    <source>
        <dbReference type="ARBA" id="ARBA00022989"/>
    </source>
</evidence>
<evidence type="ECO:0000256" key="1">
    <source>
        <dbReference type="ARBA" id="ARBA00004127"/>
    </source>
</evidence>
<keyword evidence="3" id="KW-0732">Signal</keyword>
<comment type="caution">
    <text evidence="8">The sequence shown here is derived from an EMBL/GenBank/DDBJ whole genome shotgun (WGS) entry which is preliminary data.</text>
</comment>
<evidence type="ECO:0000256" key="2">
    <source>
        <dbReference type="ARBA" id="ARBA00022692"/>
    </source>
</evidence>
<dbReference type="Proteomes" id="UP001229421">
    <property type="component" value="Unassembled WGS sequence"/>
</dbReference>
<keyword evidence="2 7" id="KW-0812">Transmembrane</keyword>
<sequence>MECKTIFTGLVVATLGIGAAFAGFAAEATKVKKSQPTVYFDGLEPVCDYPSSPSIGLAIAATVALVIARSIISATTGGCCSCCIHIPNGPKFARVFIVVSWITSSTAVILFLVGVKLSTRNDVDGVIGGVYYCYTVPSGIFVSAGIIGFVSVLFGLVYYFIYALARSRAVERSGVDIELEKPSVADERKEINRELAI</sequence>
<keyword evidence="5 7" id="KW-0472">Membrane</keyword>
<dbReference type="PANTHER" id="PTHR31769">
    <property type="entry name" value="OS07G0462200 PROTEIN-RELATED"/>
    <property type="match status" value="1"/>
</dbReference>
<dbReference type="EMBL" id="JAUHHV010000007">
    <property type="protein sequence ID" value="KAK1419097.1"/>
    <property type="molecule type" value="Genomic_DNA"/>
</dbReference>
<feature type="transmembrane region" description="Helical" evidence="7">
    <location>
        <begin position="49"/>
        <end position="72"/>
    </location>
</feature>
<name>A0AAD8KEQ8_TARER</name>
<evidence type="ECO:0000256" key="3">
    <source>
        <dbReference type="ARBA" id="ARBA00022729"/>
    </source>
</evidence>
<accession>A0AAD8KEQ8</accession>
<dbReference type="Pfam" id="PF06749">
    <property type="entry name" value="DUF1218"/>
    <property type="match status" value="1"/>
</dbReference>
<reference evidence="8" key="1">
    <citation type="journal article" date="2023" name="bioRxiv">
        <title>Improved chromosome-level genome assembly for marigold (Tagetes erecta).</title>
        <authorList>
            <person name="Jiang F."/>
            <person name="Yuan L."/>
            <person name="Wang S."/>
            <person name="Wang H."/>
            <person name="Xu D."/>
            <person name="Wang A."/>
            <person name="Fan W."/>
        </authorList>
    </citation>
    <scope>NUCLEOTIDE SEQUENCE</scope>
    <source>
        <strain evidence="8">WSJ</strain>
        <tissue evidence="8">Leaf</tissue>
    </source>
</reference>
<organism evidence="8 9">
    <name type="scientific">Tagetes erecta</name>
    <name type="common">African marigold</name>
    <dbReference type="NCBI Taxonomy" id="13708"/>
    <lineage>
        <taxon>Eukaryota</taxon>
        <taxon>Viridiplantae</taxon>
        <taxon>Streptophyta</taxon>
        <taxon>Embryophyta</taxon>
        <taxon>Tracheophyta</taxon>
        <taxon>Spermatophyta</taxon>
        <taxon>Magnoliopsida</taxon>
        <taxon>eudicotyledons</taxon>
        <taxon>Gunneridae</taxon>
        <taxon>Pentapetalae</taxon>
        <taxon>asterids</taxon>
        <taxon>campanulids</taxon>
        <taxon>Asterales</taxon>
        <taxon>Asteraceae</taxon>
        <taxon>Asteroideae</taxon>
        <taxon>Heliantheae alliance</taxon>
        <taxon>Tageteae</taxon>
        <taxon>Tagetes</taxon>
    </lineage>
</organism>
<feature type="transmembrane region" description="Helical" evidence="7">
    <location>
        <begin position="92"/>
        <end position="113"/>
    </location>
</feature>
<evidence type="ECO:0000256" key="5">
    <source>
        <dbReference type="ARBA" id="ARBA00023136"/>
    </source>
</evidence>
<evidence type="ECO:0000256" key="6">
    <source>
        <dbReference type="ARBA" id="ARBA00029467"/>
    </source>
</evidence>
<proteinExistence type="inferred from homology"/>
<evidence type="ECO:0000313" key="8">
    <source>
        <dbReference type="EMBL" id="KAK1419097.1"/>
    </source>
</evidence>
<dbReference type="InterPro" id="IPR052222">
    <property type="entry name" value="DESIGUAL"/>
</dbReference>
<feature type="transmembrane region" description="Helical" evidence="7">
    <location>
        <begin position="140"/>
        <end position="162"/>
    </location>
</feature>
<gene>
    <name evidence="8" type="ORF">QVD17_28255</name>
</gene>
<keyword evidence="9" id="KW-1185">Reference proteome</keyword>
<keyword evidence="4 7" id="KW-1133">Transmembrane helix</keyword>
<comment type="subcellular location">
    <subcellularLocation>
        <location evidence="1">Endomembrane system</location>
        <topology evidence="1">Multi-pass membrane protein</topology>
    </subcellularLocation>
</comment>
<evidence type="ECO:0000256" key="7">
    <source>
        <dbReference type="SAM" id="Phobius"/>
    </source>
</evidence>
<dbReference type="AlphaFoldDB" id="A0AAD8KEQ8"/>
<comment type="similarity">
    <text evidence="6">Belongs to the DESIGUAL family.</text>
</comment>